<dbReference type="EMBL" id="CP065682">
    <property type="protein sequence ID" value="QPS35359.1"/>
    <property type="molecule type" value="Genomic_DNA"/>
</dbReference>
<protein>
    <submittedName>
        <fullName evidence="1">Uncharacterized protein</fullName>
    </submittedName>
</protein>
<reference evidence="2 6" key="3">
    <citation type="submission" date="2020-12" db="EMBL/GenBank/DDBJ databases">
        <title>FDA dAtabase for Regulatory Grade micrObial Sequences (FDA-ARGOS): Supporting development and validation of Infectious Disease Dx tests.</title>
        <authorList>
            <person name="Sproer C."/>
            <person name="Gronow S."/>
            <person name="Severitt S."/>
            <person name="Schroder I."/>
            <person name="Tallon L."/>
            <person name="Sadzewicz L."/>
            <person name="Zhao X."/>
            <person name="Boylan J."/>
            <person name="Ott S."/>
            <person name="Bowen H."/>
            <person name="Vavikolanu K."/>
            <person name="Mehta A."/>
            <person name="Aluvathingal J."/>
            <person name="Nadendla S."/>
            <person name="Lowell S."/>
            <person name="Myers T."/>
            <person name="Yan Y."/>
            <person name="Sichtig H."/>
        </authorList>
    </citation>
    <scope>NUCLEOTIDE SEQUENCE [LARGE SCALE GENOMIC DNA]</scope>
    <source>
        <strain evidence="2 6">FDAARGOS_902</strain>
    </source>
</reference>
<evidence type="ECO:0000313" key="6">
    <source>
        <dbReference type="Proteomes" id="UP000594979"/>
    </source>
</evidence>
<reference evidence="3 5" key="2">
    <citation type="submission" date="2019-02" db="EMBL/GenBank/DDBJ databases">
        <authorList>
            <consortium name="Pathogen Informatics"/>
        </authorList>
    </citation>
    <scope>NUCLEOTIDE SEQUENCE [LARGE SCALE GENOMIC DNA]</scope>
    <source>
        <strain evidence="3 5">3012STDY7078520</strain>
    </source>
</reference>
<dbReference type="AlphaFoldDB" id="A0A269Z9N9"/>
<evidence type="ECO:0000313" key="1">
    <source>
        <dbReference type="EMBL" id="PAK93626.1"/>
    </source>
</evidence>
<evidence type="ECO:0000313" key="5">
    <source>
        <dbReference type="Proteomes" id="UP000386281"/>
    </source>
</evidence>
<name>A0A269Z9N9_9MICO</name>
<proteinExistence type="predicted"/>
<dbReference type="KEGG" id="bcau:I6G59_08760"/>
<accession>A0A269Z9N9</accession>
<dbReference type="EMBL" id="NCWY01000016">
    <property type="protein sequence ID" value="PAK93626.1"/>
    <property type="molecule type" value="Genomic_DNA"/>
</dbReference>
<dbReference type="Proteomes" id="UP000386281">
    <property type="component" value="Unassembled WGS sequence"/>
</dbReference>
<evidence type="ECO:0000313" key="4">
    <source>
        <dbReference type="Proteomes" id="UP000216867"/>
    </source>
</evidence>
<dbReference type="Proteomes" id="UP000216867">
    <property type="component" value="Unassembled WGS sequence"/>
</dbReference>
<evidence type="ECO:0000313" key="3">
    <source>
        <dbReference type="EMBL" id="VEW15473.1"/>
    </source>
</evidence>
<dbReference type="Proteomes" id="UP000594979">
    <property type="component" value="Chromosome"/>
</dbReference>
<dbReference type="EMBL" id="CAACXN010000022">
    <property type="protein sequence ID" value="VEW15473.1"/>
    <property type="molecule type" value="Genomic_DNA"/>
</dbReference>
<reference evidence="1 4" key="1">
    <citation type="submission" date="2017-04" db="EMBL/GenBank/DDBJ databases">
        <title>Kefir bacterial isolates.</title>
        <authorList>
            <person name="Kim Y."/>
            <person name="Blasche S."/>
            <person name="Patil K.R."/>
        </authorList>
    </citation>
    <scope>NUCLEOTIDE SEQUENCE [LARGE SCALE GENOMIC DNA]</scope>
    <source>
        <strain evidence="1 4">OG2</strain>
    </source>
</reference>
<organism evidence="1 4">
    <name type="scientific">Brevibacterium casei</name>
    <dbReference type="NCBI Taxonomy" id="33889"/>
    <lineage>
        <taxon>Bacteria</taxon>
        <taxon>Bacillati</taxon>
        <taxon>Actinomycetota</taxon>
        <taxon>Actinomycetes</taxon>
        <taxon>Micrococcales</taxon>
        <taxon>Brevibacteriaceae</taxon>
        <taxon>Brevibacterium</taxon>
    </lineage>
</organism>
<gene>
    <name evidence="1" type="ORF">B8X04_15145</name>
    <name evidence="2" type="ORF">I6G59_08760</name>
    <name evidence="3" type="ORF">NCTC12391_03640</name>
</gene>
<evidence type="ECO:0000313" key="2">
    <source>
        <dbReference type="EMBL" id="QPS35359.1"/>
    </source>
</evidence>
<sequence length="415" mass="45644">MTTTDRLLGQLRDRIRGAWDTGPLWVDPTVAPGLTDRQRSAVETATENAARSGLPVFVAVTPEIWIGHHDQWDAFTADLAFEMFDRTREDQALVLFTEAETSARSRSYLVDGNGPSVPPNSQVLQRSSSDDFLPIELAVDYHLRVLVAAATGEPAPPLPDFDPVDVGESRGDYIEATGLDLGNPDGIVFGVSTLAALGLTAWVLTRKTRYRWKSELTTEPELVRRHRLVPEVTRALEPFPEPTSADEEGWAIRDRGLRVQRAIDAVTDAHPDWASSPDHSHRQAIWALVRTDRALRAMNGLGRRAASAETAAPEFCYFFPAHTKPVESIAWKQSGTVLTIDACQTCIADLDAGHDPVCLMVPKDPTILTSRPVPYFRRDDAYALSGFGSFTPLEDAILDDGVPGAERPVRTGRRS</sequence>
<dbReference type="RefSeq" id="WP_095376713.1">
    <property type="nucleotide sequence ID" value="NZ_CAACXN010000022.1"/>
</dbReference>